<accession>A0A402CPK5</accession>
<sequence>MAKLMQLLTPTWVVESVKDVDPAALKARGITAIITDLDNTLVPWRHYDIAPGVIEWLAKLEVEGIKICIASNTLHMERLKQLADTMGIPFVDRVRKPHTGGFLRSMQAMGSDYGNTAVFGDQIFTDVLAGNRLGLKTILIRPPLSREEFFSTQMVRYVENYVIRKLREQGQWPAARKIAEVLEHMPDPATPQGRTIVASIVSLPALLLGGAALFAYTLWRRKQK</sequence>
<dbReference type="CDD" id="cd16416">
    <property type="entry name" value="HAD_BsYqeG-like"/>
    <property type="match status" value="1"/>
</dbReference>
<protein>
    <submittedName>
        <fullName evidence="1">Uncharacterized protein</fullName>
    </submittedName>
</protein>
<evidence type="ECO:0000313" key="2">
    <source>
        <dbReference type="Proteomes" id="UP000287394"/>
    </source>
</evidence>
<dbReference type="InterPro" id="IPR036412">
    <property type="entry name" value="HAD-like_sf"/>
</dbReference>
<dbReference type="EMBL" id="AP025739">
    <property type="protein sequence ID" value="BDI32978.1"/>
    <property type="molecule type" value="Genomic_DNA"/>
</dbReference>
<dbReference type="RefSeq" id="WP_119319341.1">
    <property type="nucleotide sequence ID" value="NZ_AP025739.1"/>
</dbReference>
<dbReference type="SUPFAM" id="SSF56784">
    <property type="entry name" value="HAD-like"/>
    <property type="match status" value="1"/>
</dbReference>
<dbReference type="FunCoup" id="A0A402CPK5">
    <property type="interactions" value="126"/>
</dbReference>
<dbReference type="InterPro" id="IPR023214">
    <property type="entry name" value="HAD_sf"/>
</dbReference>
<keyword evidence="2" id="KW-1185">Reference proteome</keyword>
<dbReference type="InterPro" id="IPR010021">
    <property type="entry name" value="PGPP1/Gep4"/>
</dbReference>
<dbReference type="NCBIfam" id="TIGR01668">
    <property type="entry name" value="YqeG_hyp_ppase"/>
    <property type="match status" value="1"/>
</dbReference>
<dbReference type="KEGG" id="ccot:CCAX7_50290"/>
<dbReference type="GO" id="GO:0008962">
    <property type="term" value="F:phosphatidylglycerophosphatase activity"/>
    <property type="evidence" value="ECO:0007669"/>
    <property type="project" value="InterPro"/>
</dbReference>
<dbReference type="Pfam" id="PF00702">
    <property type="entry name" value="Hydrolase"/>
    <property type="match status" value="1"/>
</dbReference>
<evidence type="ECO:0000313" key="1">
    <source>
        <dbReference type="EMBL" id="BDI32978.1"/>
    </source>
</evidence>
<organism evidence="1 2">
    <name type="scientific">Capsulimonas corticalis</name>
    <dbReference type="NCBI Taxonomy" id="2219043"/>
    <lineage>
        <taxon>Bacteria</taxon>
        <taxon>Bacillati</taxon>
        <taxon>Armatimonadota</taxon>
        <taxon>Armatimonadia</taxon>
        <taxon>Capsulimonadales</taxon>
        <taxon>Capsulimonadaceae</taxon>
        <taxon>Capsulimonas</taxon>
    </lineage>
</organism>
<dbReference type="Gene3D" id="3.40.50.1000">
    <property type="entry name" value="HAD superfamily/HAD-like"/>
    <property type="match status" value="1"/>
</dbReference>
<dbReference type="NCBIfam" id="TIGR01662">
    <property type="entry name" value="HAD-SF-IIIA"/>
    <property type="match status" value="1"/>
</dbReference>
<dbReference type="AlphaFoldDB" id="A0A402CPK5"/>
<dbReference type="InterPro" id="IPR006549">
    <property type="entry name" value="HAD-SF_hydro_IIIA"/>
</dbReference>
<proteinExistence type="predicted"/>
<dbReference type="Proteomes" id="UP000287394">
    <property type="component" value="Chromosome"/>
</dbReference>
<reference evidence="1 2" key="1">
    <citation type="journal article" date="2019" name="Int. J. Syst. Evol. Microbiol.">
        <title>Capsulimonas corticalis gen. nov., sp. nov., an aerobic capsulated bacterium, of a novel bacterial order, Capsulimonadales ord. nov., of the class Armatimonadia of the phylum Armatimonadetes.</title>
        <authorList>
            <person name="Li J."/>
            <person name="Kudo C."/>
            <person name="Tonouchi A."/>
        </authorList>
    </citation>
    <scope>NUCLEOTIDE SEQUENCE [LARGE SCALE GENOMIC DNA]</scope>
    <source>
        <strain evidence="1 2">AX-7</strain>
    </source>
</reference>
<gene>
    <name evidence="1" type="ORF">CCAX7_50290</name>
</gene>
<name>A0A402CPK5_9BACT</name>
<dbReference type="OrthoDB" id="9787572at2"/>